<organism evidence="2 3">
    <name type="scientific">Phaeosphaeria nodorum (strain SN15 / ATCC MYA-4574 / FGSC 10173)</name>
    <name type="common">Glume blotch fungus</name>
    <name type="synonym">Parastagonospora nodorum</name>
    <dbReference type="NCBI Taxonomy" id="321614"/>
    <lineage>
        <taxon>Eukaryota</taxon>
        <taxon>Fungi</taxon>
        <taxon>Dikarya</taxon>
        <taxon>Ascomycota</taxon>
        <taxon>Pezizomycotina</taxon>
        <taxon>Dothideomycetes</taxon>
        <taxon>Pleosporomycetidae</taxon>
        <taxon>Pleosporales</taxon>
        <taxon>Pleosporineae</taxon>
        <taxon>Phaeosphaeriaceae</taxon>
        <taxon>Parastagonospora</taxon>
    </lineage>
</organism>
<accession>A0A7U2F098</accession>
<dbReference type="Proteomes" id="UP000663193">
    <property type="component" value="Chromosome 6"/>
</dbReference>
<name>A0A7U2F098_PHANO</name>
<evidence type="ECO:0000313" key="3">
    <source>
        <dbReference type="Proteomes" id="UP000663193"/>
    </source>
</evidence>
<keyword evidence="3" id="KW-1185">Reference proteome</keyword>
<gene>
    <name evidence="2" type="ORF">JI435_408760</name>
</gene>
<dbReference type="VEuPathDB" id="FungiDB:JI435_408760"/>
<keyword evidence="1" id="KW-0812">Transmembrane</keyword>
<evidence type="ECO:0000256" key="1">
    <source>
        <dbReference type="SAM" id="Phobius"/>
    </source>
</evidence>
<sequence>MRFKQELSSYSYMYQFFLISPCYVFLRSITFVFQSALFRIGLCSSGHR</sequence>
<protein>
    <submittedName>
        <fullName evidence="2">Uncharacterized protein</fullName>
    </submittedName>
</protein>
<evidence type="ECO:0000313" key="2">
    <source>
        <dbReference type="EMBL" id="QRC96341.1"/>
    </source>
</evidence>
<keyword evidence="1" id="KW-1133">Transmembrane helix</keyword>
<dbReference type="AlphaFoldDB" id="A0A7U2F098"/>
<dbReference type="EMBL" id="CP069028">
    <property type="protein sequence ID" value="QRC96341.1"/>
    <property type="molecule type" value="Genomic_DNA"/>
</dbReference>
<keyword evidence="1" id="KW-0472">Membrane</keyword>
<reference evidence="3" key="1">
    <citation type="journal article" date="2021" name="BMC Genomics">
        <title>Chromosome-level genome assembly and manually-curated proteome of model necrotroph Parastagonospora nodorum Sn15 reveals a genome-wide trove of candidate effector homologs, and redundancy of virulence-related functions within an accessory chromosome.</title>
        <authorList>
            <person name="Bertazzoni S."/>
            <person name="Jones D.A.B."/>
            <person name="Phan H.T."/>
            <person name="Tan K.-C."/>
            <person name="Hane J.K."/>
        </authorList>
    </citation>
    <scope>NUCLEOTIDE SEQUENCE [LARGE SCALE GENOMIC DNA]</scope>
    <source>
        <strain evidence="3">SN15 / ATCC MYA-4574 / FGSC 10173)</strain>
    </source>
</reference>
<feature type="transmembrane region" description="Helical" evidence="1">
    <location>
        <begin position="12"/>
        <end position="38"/>
    </location>
</feature>
<proteinExistence type="predicted"/>